<organism evidence="1 2">
    <name type="scientific">Plakobranchus ocellatus</name>
    <dbReference type="NCBI Taxonomy" id="259542"/>
    <lineage>
        <taxon>Eukaryota</taxon>
        <taxon>Metazoa</taxon>
        <taxon>Spiralia</taxon>
        <taxon>Lophotrochozoa</taxon>
        <taxon>Mollusca</taxon>
        <taxon>Gastropoda</taxon>
        <taxon>Heterobranchia</taxon>
        <taxon>Euthyneura</taxon>
        <taxon>Panpulmonata</taxon>
        <taxon>Sacoglossa</taxon>
        <taxon>Placobranchoidea</taxon>
        <taxon>Plakobranchidae</taxon>
        <taxon>Plakobranchus</taxon>
    </lineage>
</organism>
<dbReference type="Proteomes" id="UP000735302">
    <property type="component" value="Unassembled WGS sequence"/>
</dbReference>
<evidence type="ECO:0000313" key="1">
    <source>
        <dbReference type="EMBL" id="GFO42941.1"/>
    </source>
</evidence>
<sequence>MKLYILFYKSPLVKESPPRGLEYKILSFSSIYHCNGRAINCAMLFVFISTVHPQPGDLRLSGPSPGQGVGVGGRVHILKDHGRSQSALVYC</sequence>
<accession>A0AAV4DFK0</accession>
<comment type="caution">
    <text evidence="1">The sequence shown here is derived from an EMBL/GenBank/DDBJ whole genome shotgun (WGS) entry which is preliminary data.</text>
</comment>
<keyword evidence="2" id="KW-1185">Reference proteome</keyword>
<name>A0AAV4DFK0_9GAST</name>
<gene>
    <name evidence="1" type="ORF">PoB_006944600</name>
</gene>
<dbReference type="EMBL" id="BLXT01007825">
    <property type="protein sequence ID" value="GFO42941.1"/>
    <property type="molecule type" value="Genomic_DNA"/>
</dbReference>
<proteinExistence type="predicted"/>
<evidence type="ECO:0000313" key="2">
    <source>
        <dbReference type="Proteomes" id="UP000735302"/>
    </source>
</evidence>
<reference evidence="1 2" key="1">
    <citation type="journal article" date="2021" name="Elife">
        <title>Chloroplast acquisition without the gene transfer in kleptoplastic sea slugs, Plakobranchus ocellatus.</title>
        <authorList>
            <person name="Maeda T."/>
            <person name="Takahashi S."/>
            <person name="Yoshida T."/>
            <person name="Shimamura S."/>
            <person name="Takaki Y."/>
            <person name="Nagai Y."/>
            <person name="Toyoda A."/>
            <person name="Suzuki Y."/>
            <person name="Arimoto A."/>
            <person name="Ishii H."/>
            <person name="Satoh N."/>
            <person name="Nishiyama T."/>
            <person name="Hasebe M."/>
            <person name="Maruyama T."/>
            <person name="Minagawa J."/>
            <person name="Obokata J."/>
            <person name="Shigenobu S."/>
        </authorList>
    </citation>
    <scope>NUCLEOTIDE SEQUENCE [LARGE SCALE GENOMIC DNA]</scope>
</reference>
<protein>
    <submittedName>
        <fullName evidence="1">Uncharacterized protein</fullName>
    </submittedName>
</protein>
<dbReference type="AlphaFoldDB" id="A0AAV4DFK0"/>